<evidence type="ECO:0000313" key="2">
    <source>
        <dbReference type="Proteomes" id="UP000587462"/>
    </source>
</evidence>
<protein>
    <submittedName>
        <fullName evidence="1">Uncharacterized protein</fullName>
    </submittedName>
</protein>
<dbReference type="EMBL" id="JABBXF010000073">
    <property type="protein sequence ID" value="NVK81217.1"/>
    <property type="molecule type" value="Genomic_DNA"/>
</dbReference>
<organism evidence="1 2">
    <name type="scientific">Streptomyces morookaense</name>
    <name type="common">Streptoverticillium morookaense</name>
    <dbReference type="NCBI Taxonomy" id="1970"/>
    <lineage>
        <taxon>Bacteria</taxon>
        <taxon>Bacillati</taxon>
        <taxon>Actinomycetota</taxon>
        <taxon>Actinomycetes</taxon>
        <taxon>Kitasatosporales</taxon>
        <taxon>Streptomycetaceae</taxon>
        <taxon>Streptomyces</taxon>
    </lineage>
</organism>
<dbReference type="AlphaFoldDB" id="A0A7Y7B8X2"/>
<proteinExistence type="predicted"/>
<comment type="caution">
    <text evidence="1">The sequence shown here is derived from an EMBL/GenBank/DDBJ whole genome shotgun (WGS) entry which is preliminary data.</text>
</comment>
<sequence>MSSEELRGKIQLRKEERQAAALLGKFTGVQVLGFLNHKQVPNWVNRSLDNFKQMSSAPDSRIDDSADEQAIESWYQGFLDSAGISGRFFCSTDMTYFPWVECTAAGKGWVHSIRKTLGSDINFLSGNKMSLTVFFEEEYEYIGFRRTQWTHNSRLTGA</sequence>
<gene>
    <name evidence="1" type="ORF">HG542_26685</name>
</gene>
<dbReference type="Proteomes" id="UP000587462">
    <property type="component" value="Unassembled WGS sequence"/>
</dbReference>
<evidence type="ECO:0000313" key="1">
    <source>
        <dbReference type="EMBL" id="NVK81217.1"/>
    </source>
</evidence>
<reference evidence="1 2" key="1">
    <citation type="submission" date="2020-04" db="EMBL/GenBank/DDBJ databases">
        <title>Draft Genome Sequence of Streptomyces morookaense DSM 40503, an 8-azaguanine-producing strain.</title>
        <authorList>
            <person name="Qi J."/>
            <person name="Gao J.-M."/>
        </authorList>
    </citation>
    <scope>NUCLEOTIDE SEQUENCE [LARGE SCALE GENOMIC DNA]</scope>
    <source>
        <strain evidence="1 2">DSM 40503</strain>
    </source>
</reference>
<name>A0A7Y7B8X2_STRMO</name>
<keyword evidence="2" id="KW-1185">Reference proteome</keyword>
<accession>A0A7Y7B8X2</accession>
<dbReference type="RefSeq" id="WP_171085765.1">
    <property type="nucleotide sequence ID" value="NZ_BNBU01000005.1"/>
</dbReference>